<name>A0A816NVA9_BRANA</name>
<dbReference type="Proteomes" id="UP001295469">
    <property type="component" value="Chromosome A09"/>
</dbReference>
<dbReference type="EMBL" id="HG994363">
    <property type="protein sequence ID" value="CAF2041018.1"/>
    <property type="molecule type" value="Genomic_DNA"/>
</dbReference>
<protein>
    <submittedName>
        <fullName evidence="1">(rape) hypothetical protein</fullName>
    </submittedName>
</protein>
<dbReference type="AlphaFoldDB" id="A0A816NVA9"/>
<accession>A0A816NVA9</accession>
<proteinExistence type="predicted"/>
<reference evidence="1" key="1">
    <citation type="submission" date="2021-01" db="EMBL/GenBank/DDBJ databases">
        <authorList>
            <consortium name="Genoscope - CEA"/>
            <person name="William W."/>
        </authorList>
    </citation>
    <scope>NUCLEOTIDE SEQUENCE</scope>
</reference>
<evidence type="ECO:0000313" key="1">
    <source>
        <dbReference type="EMBL" id="CAF2041018.1"/>
    </source>
</evidence>
<sequence length="39" mass="4661">MEGQGKFELRLRINDADLHHTVFFLVGYDDDLEEESHKR</sequence>
<gene>
    <name evidence="1" type="ORF">DARMORV10_A09P19390.1</name>
</gene>
<organism evidence="1">
    <name type="scientific">Brassica napus</name>
    <name type="common">Rape</name>
    <dbReference type="NCBI Taxonomy" id="3708"/>
    <lineage>
        <taxon>Eukaryota</taxon>
        <taxon>Viridiplantae</taxon>
        <taxon>Streptophyta</taxon>
        <taxon>Embryophyta</taxon>
        <taxon>Tracheophyta</taxon>
        <taxon>Spermatophyta</taxon>
        <taxon>Magnoliopsida</taxon>
        <taxon>eudicotyledons</taxon>
        <taxon>Gunneridae</taxon>
        <taxon>Pentapetalae</taxon>
        <taxon>rosids</taxon>
        <taxon>malvids</taxon>
        <taxon>Brassicales</taxon>
        <taxon>Brassicaceae</taxon>
        <taxon>Brassiceae</taxon>
        <taxon>Brassica</taxon>
    </lineage>
</organism>